<gene>
    <name evidence="4" type="ORF">T310_8378</name>
</gene>
<dbReference type="SUPFAM" id="SSF46565">
    <property type="entry name" value="Chaperone J-domain"/>
    <property type="match status" value="1"/>
</dbReference>
<dbReference type="CDD" id="cd06257">
    <property type="entry name" value="DnaJ"/>
    <property type="match status" value="1"/>
</dbReference>
<evidence type="ECO:0000313" key="5">
    <source>
        <dbReference type="Proteomes" id="UP000053958"/>
    </source>
</evidence>
<dbReference type="RefSeq" id="XP_013324293.1">
    <property type="nucleotide sequence ID" value="XM_013468839.1"/>
</dbReference>
<dbReference type="AlphaFoldDB" id="A0A0F4YIJ9"/>
<feature type="region of interest" description="Disordered" evidence="1">
    <location>
        <begin position="179"/>
        <end position="273"/>
    </location>
</feature>
<dbReference type="STRING" id="1408163.A0A0F4YIJ9"/>
<feature type="region of interest" description="Disordered" evidence="1">
    <location>
        <begin position="337"/>
        <end position="358"/>
    </location>
</feature>
<dbReference type="InterPro" id="IPR036869">
    <property type="entry name" value="J_dom_sf"/>
</dbReference>
<keyword evidence="2" id="KW-0812">Transmembrane</keyword>
<feature type="compositionally biased region" description="Low complexity" evidence="1">
    <location>
        <begin position="245"/>
        <end position="259"/>
    </location>
</feature>
<dbReference type="PROSITE" id="PS50076">
    <property type="entry name" value="DNAJ_2"/>
    <property type="match status" value="1"/>
</dbReference>
<dbReference type="PROSITE" id="PS00636">
    <property type="entry name" value="DNAJ_1"/>
    <property type="match status" value="1"/>
</dbReference>
<organism evidence="4 5">
    <name type="scientific">Rasamsonia emersonii (strain ATCC 16479 / CBS 393.64 / IMI 116815)</name>
    <dbReference type="NCBI Taxonomy" id="1408163"/>
    <lineage>
        <taxon>Eukaryota</taxon>
        <taxon>Fungi</taxon>
        <taxon>Dikarya</taxon>
        <taxon>Ascomycota</taxon>
        <taxon>Pezizomycotina</taxon>
        <taxon>Eurotiomycetes</taxon>
        <taxon>Eurotiomycetidae</taxon>
        <taxon>Eurotiales</taxon>
        <taxon>Trichocomaceae</taxon>
        <taxon>Rasamsonia</taxon>
    </lineage>
</organism>
<keyword evidence="5" id="KW-1185">Reference proteome</keyword>
<dbReference type="OrthoDB" id="10250354at2759"/>
<dbReference type="InterPro" id="IPR001623">
    <property type="entry name" value="DnaJ_domain"/>
</dbReference>
<proteinExistence type="predicted"/>
<name>A0A0F4YIJ9_RASE3</name>
<feature type="transmembrane region" description="Helical" evidence="2">
    <location>
        <begin position="316"/>
        <end position="336"/>
    </location>
</feature>
<reference evidence="4 5" key="1">
    <citation type="submission" date="2015-04" db="EMBL/GenBank/DDBJ databases">
        <authorList>
            <person name="Heijne W.H."/>
            <person name="Fedorova N.D."/>
            <person name="Nierman W.C."/>
            <person name="Vollebregt A.W."/>
            <person name="Zhao Z."/>
            <person name="Wu L."/>
            <person name="Kumar M."/>
            <person name="Stam H."/>
            <person name="van den Berg M.A."/>
            <person name="Pel H.J."/>
        </authorList>
    </citation>
    <scope>NUCLEOTIDE SEQUENCE [LARGE SCALE GENOMIC DNA]</scope>
    <source>
        <strain evidence="4 5">CBS 393.64</strain>
    </source>
</reference>
<dbReference type="Proteomes" id="UP000053958">
    <property type="component" value="Unassembled WGS sequence"/>
</dbReference>
<dbReference type="InterPro" id="IPR018253">
    <property type="entry name" value="DnaJ_domain_CS"/>
</dbReference>
<evidence type="ECO:0000256" key="1">
    <source>
        <dbReference type="SAM" id="MobiDB-lite"/>
    </source>
</evidence>
<feature type="compositionally biased region" description="Low complexity" evidence="1">
    <location>
        <begin position="195"/>
        <end position="209"/>
    </location>
</feature>
<feature type="compositionally biased region" description="Low complexity" evidence="1">
    <location>
        <begin position="341"/>
        <end position="351"/>
    </location>
</feature>
<dbReference type="Gene3D" id="1.10.287.110">
    <property type="entry name" value="DnaJ domain"/>
    <property type="match status" value="1"/>
</dbReference>
<keyword evidence="2" id="KW-0472">Membrane</keyword>
<comment type="caution">
    <text evidence="4">The sequence shown here is derived from an EMBL/GenBank/DDBJ whole genome shotgun (WGS) entry which is preliminary data.</text>
</comment>
<dbReference type="EMBL" id="LASV01000582">
    <property type="protein sequence ID" value="KKA17681.1"/>
    <property type="molecule type" value="Genomic_DNA"/>
</dbReference>
<dbReference type="SMART" id="SM00271">
    <property type="entry name" value="DnaJ"/>
    <property type="match status" value="1"/>
</dbReference>
<feature type="compositionally biased region" description="Polar residues" evidence="1">
    <location>
        <begin position="179"/>
        <end position="188"/>
    </location>
</feature>
<sequence length="358" mass="39344">MESCAAEVRRSIDLIFNYIIFFPISGLLSASHHSTESKRISNFFTLAFRFRFCLFIWDLFHPNVNEEGRHATSSEDPPEVLPLYDYSDYNNDSDIHIFQSRSFEQTTCPRHIRNEFLNDGRRWPGANIKKQFYALSLAHHPDRNRDDPTASARFARISSAYQVLGNSAARARYDRDNGIVNQNTSGANAGQHPMGSHSSYSAKGSYAGSRPASGLSKRPGPFRGPPPSFYAHGGYGARGTRPGQTASASASASAAGATSKTEEDPTSFIKHNPVGHFNAQSHYRTQVAEDARRQERKMRELGLGDRDVGSESGGMMLRFLIVCGILVGAGAVAGFFQTPGSRSSSSSSSSSSRKRDER</sequence>
<keyword evidence="2" id="KW-1133">Transmembrane helix</keyword>
<dbReference type="Pfam" id="PF00226">
    <property type="entry name" value="DnaJ"/>
    <property type="match status" value="1"/>
</dbReference>
<evidence type="ECO:0000313" key="4">
    <source>
        <dbReference type="EMBL" id="KKA17681.1"/>
    </source>
</evidence>
<dbReference type="PANTHER" id="PTHR44873:SF1">
    <property type="entry name" value="DNAJ HOMOLOG SUBFAMILY C MEMBER 30, MITOCHONDRIAL"/>
    <property type="match status" value="1"/>
</dbReference>
<dbReference type="InterPro" id="IPR053025">
    <property type="entry name" value="Mito_ATP_Synthase-Asso"/>
</dbReference>
<feature type="domain" description="J" evidence="3">
    <location>
        <begin position="112"/>
        <end position="177"/>
    </location>
</feature>
<evidence type="ECO:0000256" key="2">
    <source>
        <dbReference type="SAM" id="Phobius"/>
    </source>
</evidence>
<evidence type="ECO:0000259" key="3">
    <source>
        <dbReference type="PROSITE" id="PS50076"/>
    </source>
</evidence>
<protein>
    <submittedName>
        <fullName evidence="4">DnaJ domain protein</fullName>
    </submittedName>
</protein>
<dbReference type="GeneID" id="25320638"/>
<accession>A0A0F4YIJ9</accession>
<dbReference type="PANTHER" id="PTHR44873">
    <property type="entry name" value="DNAJ HOMOLOG SUBFAMILY C MEMBER 30, MITOCHONDRIAL"/>
    <property type="match status" value="1"/>
</dbReference>